<dbReference type="InterPro" id="IPR047804">
    <property type="entry name" value="C69_dipept_A-like"/>
</dbReference>
<evidence type="ECO:0000256" key="3">
    <source>
        <dbReference type="ARBA" id="ARBA00022670"/>
    </source>
</evidence>
<dbReference type="GeneID" id="98308319"/>
<dbReference type="EC" id="3.4.-.-" evidence="6"/>
<keyword evidence="3 6" id="KW-0645">Protease</keyword>
<evidence type="ECO:0000256" key="4">
    <source>
        <dbReference type="ARBA" id="ARBA00022801"/>
    </source>
</evidence>
<dbReference type="GO" id="GO:0016805">
    <property type="term" value="F:dipeptidase activity"/>
    <property type="evidence" value="ECO:0007669"/>
    <property type="project" value="UniProtKB-KW"/>
</dbReference>
<dbReference type="STRING" id="1423801.FD50_GL000959"/>
<keyword evidence="5 6" id="KW-0224">Dipeptidase</keyword>
<evidence type="ECO:0000256" key="2">
    <source>
        <dbReference type="ARBA" id="ARBA00007225"/>
    </source>
</evidence>
<dbReference type="Gene3D" id="3.60.60.10">
    <property type="entry name" value="Penicillin V Acylase, Chain A"/>
    <property type="match status" value="1"/>
</dbReference>
<dbReference type="Proteomes" id="UP000051166">
    <property type="component" value="Unassembled WGS sequence"/>
</dbReference>
<name>A0A0R1UXK1_9LACO</name>
<dbReference type="AlphaFoldDB" id="A0A0R1UXK1"/>
<dbReference type="NCBIfam" id="NF033678">
    <property type="entry name" value="C69_fam_dipept"/>
    <property type="match status" value="1"/>
</dbReference>
<organism evidence="7 8">
    <name type="scientific">Liquorilactobacillus satsumensis DSM 16230 = JCM 12392</name>
    <dbReference type="NCBI Taxonomy" id="1423801"/>
    <lineage>
        <taxon>Bacteria</taxon>
        <taxon>Bacillati</taxon>
        <taxon>Bacillota</taxon>
        <taxon>Bacilli</taxon>
        <taxon>Lactobacillales</taxon>
        <taxon>Lactobacillaceae</taxon>
        <taxon>Liquorilactobacillus</taxon>
    </lineage>
</organism>
<accession>A0A0R1UXK1</accession>
<dbReference type="PANTHER" id="PTHR12994">
    <property type="entry name" value="SECERNIN"/>
    <property type="match status" value="1"/>
</dbReference>
<proteinExistence type="inferred from homology"/>
<comment type="catalytic activity">
    <reaction evidence="1">
        <text>an L-aminoacyl-L-amino acid + H2O = 2 an L-alpha-amino acid</text>
        <dbReference type="Rhea" id="RHEA:48940"/>
        <dbReference type="ChEBI" id="CHEBI:15377"/>
        <dbReference type="ChEBI" id="CHEBI:59869"/>
        <dbReference type="ChEBI" id="CHEBI:77460"/>
        <dbReference type="EC" id="3.4.13.19"/>
    </reaction>
</comment>
<dbReference type="GO" id="GO:0070004">
    <property type="term" value="F:cysteine-type exopeptidase activity"/>
    <property type="evidence" value="ECO:0007669"/>
    <property type="project" value="InterPro"/>
</dbReference>
<evidence type="ECO:0000256" key="1">
    <source>
        <dbReference type="ARBA" id="ARBA00001670"/>
    </source>
</evidence>
<dbReference type="Pfam" id="PF03577">
    <property type="entry name" value="Peptidase_C69"/>
    <property type="match status" value="1"/>
</dbReference>
<evidence type="ECO:0000256" key="6">
    <source>
        <dbReference type="RuleBase" id="RU364089"/>
    </source>
</evidence>
<dbReference type="GO" id="GO:0006508">
    <property type="term" value="P:proteolysis"/>
    <property type="evidence" value="ECO:0007669"/>
    <property type="project" value="UniProtKB-KW"/>
</dbReference>
<protein>
    <recommendedName>
        <fullName evidence="6">Dipeptidase</fullName>
        <ecNumber evidence="6">3.4.-.-</ecNumber>
    </recommendedName>
</protein>
<dbReference type="OrthoDB" id="9764088at2"/>
<sequence length="476" mass="53816">MVYNKQKLSACTSILVGKNATVDGSIMIARNEDYRAAWPKHFVVRPRKEFSTPQSFVSPDNGFSLKLPRVRGKYTAIPEWTDKYGFFEEAGINEYGVAMSATESAYANERVLGADPLVEKGIGEEAMITVVLPYVKSARQGVRRLGKIVEEHGASEANGVLFADKQEAWYLEIATGHYWAAQRIPDDCYAVVANQLSLQEIDFNAPEDFMTATNLEQFVIENKLNATPHSFNFREIFGTQGPNDEVYNTPRVWYGQKMFNPEIKQLPQSEKLPFIQKPAKLLHREDVEDLLGSHFQGTAYDPLGKNNQEKNHFRPISLAKTQESHILQLRPWLPPEISGLHWLALGVTAQSVFVPFYASLTETPTDYQRGTATFSWDSAYWRYKLLGVLVDPHYPLFGEKLATLQKNLRVELNHRVRESDHYALQMNADAGRLAYLTKISHENAALARNQVNQLIAELITAATDLSPLNFTTDENL</sequence>
<dbReference type="RefSeq" id="WP_056960944.1">
    <property type="nucleotide sequence ID" value="NZ_AZFQ01000044.1"/>
</dbReference>
<keyword evidence="4 6" id="KW-0378">Hydrolase</keyword>
<evidence type="ECO:0000256" key="5">
    <source>
        <dbReference type="ARBA" id="ARBA00022997"/>
    </source>
</evidence>
<dbReference type="EMBL" id="AZFQ01000044">
    <property type="protein sequence ID" value="KRL98001.1"/>
    <property type="molecule type" value="Genomic_DNA"/>
</dbReference>
<reference evidence="7 8" key="1">
    <citation type="journal article" date="2015" name="Genome Announc.">
        <title>Expanding the biotechnology potential of lactobacilli through comparative genomics of 213 strains and associated genera.</title>
        <authorList>
            <person name="Sun Z."/>
            <person name="Harris H.M."/>
            <person name="McCann A."/>
            <person name="Guo C."/>
            <person name="Argimon S."/>
            <person name="Zhang W."/>
            <person name="Yang X."/>
            <person name="Jeffery I.B."/>
            <person name="Cooney J.C."/>
            <person name="Kagawa T.F."/>
            <person name="Liu W."/>
            <person name="Song Y."/>
            <person name="Salvetti E."/>
            <person name="Wrobel A."/>
            <person name="Rasinkangas P."/>
            <person name="Parkhill J."/>
            <person name="Rea M.C."/>
            <person name="O'Sullivan O."/>
            <person name="Ritari J."/>
            <person name="Douillard F.P."/>
            <person name="Paul Ross R."/>
            <person name="Yang R."/>
            <person name="Briner A.E."/>
            <person name="Felis G.E."/>
            <person name="de Vos W.M."/>
            <person name="Barrangou R."/>
            <person name="Klaenhammer T.R."/>
            <person name="Caufield P.W."/>
            <person name="Cui Y."/>
            <person name="Zhang H."/>
            <person name="O'Toole P.W."/>
        </authorList>
    </citation>
    <scope>NUCLEOTIDE SEQUENCE [LARGE SCALE GENOMIC DNA]</scope>
    <source>
        <strain evidence="7 8">DSM 16230</strain>
    </source>
</reference>
<comment type="similarity">
    <text evidence="2 6">Belongs to the peptidase C69 family.</text>
</comment>
<dbReference type="PATRIC" id="fig|1423801.4.peg.975"/>
<evidence type="ECO:0000313" key="7">
    <source>
        <dbReference type="EMBL" id="KRL98001.1"/>
    </source>
</evidence>
<dbReference type="InterPro" id="IPR005322">
    <property type="entry name" value="Peptidase_C69"/>
</dbReference>
<dbReference type="PANTHER" id="PTHR12994:SF17">
    <property type="entry name" value="LD30995P"/>
    <property type="match status" value="1"/>
</dbReference>
<comment type="caution">
    <text evidence="7">The sequence shown here is derived from an EMBL/GenBank/DDBJ whole genome shotgun (WGS) entry which is preliminary data.</text>
</comment>
<gene>
    <name evidence="7" type="ORF">FD50_GL000959</name>
</gene>
<evidence type="ECO:0000313" key="8">
    <source>
        <dbReference type="Proteomes" id="UP000051166"/>
    </source>
</evidence>
<keyword evidence="8" id="KW-1185">Reference proteome</keyword>